<dbReference type="RefSeq" id="WP_125655273.1">
    <property type="nucleotide sequence ID" value="NZ_AP019308.1"/>
</dbReference>
<proteinExistence type="predicted"/>
<sequence>MWYKQPWFKKLRNRAIAVFVIALVLFLIYRNVGGQQAVLSSYHADKANQYMQALTLSSESPKTESMSYDGSTWYLMSKQSSGSLWMEPSLGQIAVKTSSGFVWLSSPSKEDQMKDTTKGLWKNNENSPFLLTYIEKEKQIEETVNVVDSGAKIAWQSINNGVGIRYSMTKLGFELYVEYTFDDNGFVVHVPENGVIEGNQNQIINLSVLPFFGATLSHEDGYLFVPDRSGGLIKFDQHRADLTIPYDFPVYGYDQSIPMDQFYREDIDYPVFGMKRGDQGFISIIEEGNTKANIVGMPALLKTDFNNVYAKFKWRNFYAQQQGLNEDNTKKIYEVNLNASPLTIRYQFLEQGDTDYVAMAKKYRSYLIDKLHLTTKPGPEDPPLMLDFIMAASEQPTPLGAKVVVVTTFSQVQAIVDDLYASGVHQMRVSLRGWQNGGYAGSLPKRFPVESALGGNAGLKDLQADLQKKQIPLSLDDDLMVGINKLGNGFSIKSDTVRQIGGKVIKNYQNGDYYNAALYYYLISPKRVVEKYLPKAMSGWKKLSITGVNLIDENGDGLFSDYNKSNFTDRQAAAAYMNQIYDTIHNEIGWVATNKPYSFTIGHVDHMYDFPVGSNYDLIISEQVPFYSIVLHGLVSYASKSSNLRLDPQTEFLRDIEYGTLPYFTLTDGDVRDLRRTQYAPLISGQYTLLKKEILAEYQNFVAAGKGVWNQLIEGHRQVTAGVYETSYENGIRIVVNYNEQPYQGEGYEVKGLSYTVLSGGDKK</sequence>
<name>A0A3G9IN99_9BACL</name>
<protein>
    <submittedName>
        <fullName evidence="1">Uncharacterized protein</fullName>
    </submittedName>
</protein>
<evidence type="ECO:0000313" key="1">
    <source>
        <dbReference type="EMBL" id="BBH20320.1"/>
    </source>
</evidence>
<gene>
    <name evidence="1" type="ORF">Back11_16650</name>
</gene>
<evidence type="ECO:0000313" key="2">
    <source>
        <dbReference type="Proteomes" id="UP000275368"/>
    </source>
</evidence>
<dbReference type="OrthoDB" id="9793135at2"/>
<dbReference type="Pfam" id="PF18952">
    <property type="entry name" value="DUF5696"/>
    <property type="match status" value="1"/>
</dbReference>
<dbReference type="KEGG" id="pbk:Back11_16650"/>
<dbReference type="Proteomes" id="UP000275368">
    <property type="component" value="Chromosome"/>
</dbReference>
<keyword evidence="2" id="KW-1185">Reference proteome</keyword>
<reference evidence="1 2" key="1">
    <citation type="submission" date="2018-11" db="EMBL/GenBank/DDBJ databases">
        <title>Complete genome sequence of Paenibacillus baekrokdamisoli strain KCTC 33723.</title>
        <authorList>
            <person name="Kang S.W."/>
            <person name="Lee K.C."/>
            <person name="Kim K.K."/>
            <person name="Kim J.S."/>
            <person name="Kim D.S."/>
            <person name="Ko S.H."/>
            <person name="Yang S.H."/>
            <person name="Lee J.S."/>
        </authorList>
    </citation>
    <scope>NUCLEOTIDE SEQUENCE [LARGE SCALE GENOMIC DNA]</scope>
    <source>
        <strain evidence="1 2">KCTC 33723</strain>
    </source>
</reference>
<accession>A0A3G9IN99</accession>
<dbReference type="AlphaFoldDB" id="A0A3G9IN99"/>
<dbReference type="Gene3D" id="3.20.20.80">
    <property type="entry name" value="Glycosidases"/>
    <property type="match status" value="1"/>
</dbReference>
<organism evidence="1 2">
    <name type="scientific">Paenibacillus baekrokdamisoli</name>
    <dbReference type="NCBI Taxonomy" id="1712516"/>
    <lineage>
        <taxon>Bacteria</taxon>
        <taxon>Bacillati</taxon>
        <taxon>Bacillota</taxon>
        <taxon>Bacilli</taxon>
        <taxon>Bacillales</taxon>
        <taxon>Paenibacillaceae</taxon>
        <taxon>Paenibacillus</taxon>
    </lineage>
</organism>
<dbReference type="EMBL" id="AP019308">
    <property type="protein sequence ID" value="BBH20320.1"/>
    <property type="molecule type" value="Genomic_DNA"/>
</dbReference>
<dbReference type="InterPro" id="IPR043751">
    <property type="entry name" value="DUF5696"/>
</dbReference>